<sequence length="504" mass="54206">MLLTLKPSAQNRIKGPHEYSIVRQSVPTPRSSPPAVPDASATATSPKSAADHSIKSSRRGLPPPSSINLQPDVGRSDMVPMSQLPPAPPGWSSPEDLRQWLQAKAEEDRRRQEEEKTRQESLRLEQRKIELNMLRDSLQSGVPPQMIPLIFAGISGGSLPQSAIELIQHHVSQNPGTRNNAPPPTPHPSAPLHQQQPSALDLPPPPSLSQRHPPLAIPADIRRDSRVLPPNPYASLPPQHHPIPGPVLSQPLTTHGRSPTNQSFGRPPLSSGPGNATASPLSRINGGTHLQHVPPTLSNAQYATGSSVPSSQIAGVKQEHPPRHSPPSLYFHHWVPPGQAPPAKNQHDSPVISIAPSQRRYEYQSPPGRKRKSQIPHQPAPLPSSRPSDAPTSSLPSSRRGSPIASNEPPDPRDHYRQRSDASNSLDSRMQDHREANQSNDSINQTPGASSSNQRSGDLSPTKDLNGGDIPSAGAGGRYQPSHMSDNVNNSSIAEDAPGTSLQP</sequence>
<feature type="compositionally biased region" description="Polar residues" evidence="1">
    <location>
        <begin position="437"/>
        <end position="459"/>
    </location>
</feature>
<dbReference type="InterPro" id="IPR021216">
    <property type="entry name" value="DUF2722"/>
</dbReference>
<feature type="region of interest" description="Disordered" evidence="1">
    <location>
        <begin position="173"/>
        <end position="504"/>
    </location>
</feature>
<dbReference type="EMBL" id="NIDN02000057">
    <property type="protein sequence ID" value="RLL98227.1"/>
    <property type="molecule type" value="Genomic_DNA"/>
</dbReference>
<dbReference type="STRING" id="1245748.A0A421D8D6"/>
<evidence type="ECO:0000256" key="1">
    <source>
        <dbReference type="SAM" id="MobiDB-lite"/>
    </source>
</evidence>
<name>A0A421D8D6_9EURO</name>
<evidence type="ECO:0000313" key="2">
    <source>
        <dbReference type="EMBL" id="RLL98227.1"/>
    </source>
</evidence>
<dbReference type="Pfam" id="PF10846">
    <property type="entry name" value="DUF2722"/>
    <property type="match status" value="1"/>
</dbReference>
<feature type="compositionally biased region" description="Basic and acidic residues" evidence="1">
    <location>
        <begin position="410"/>
        <end position="420"/>
    </location>
</feature>
<proteinExistence type="predicted"/>
<feature type="compositionally biased region" description="Low complexity" evidence="1">
    <location>
        <begin position="190"/>
        <end position="201"/>
    </location>
</feature>
<dbReference type="OrthoDB" id="20105at2759"/>
<dbReference type="Proteomes" id="UP000215289">
    <property type="component" value="Unassembled WGS sequence"/>
</dbReference>
<feature type="compositionally biased region" description="Polar residues" evidence="1">
    <location>
        <begin position="250"/>
        <end position="264"/>
    </location>
</feature>
<dbReference type="AlphaFoldDB" id="A0A421D8D6"/>
<protein>
    <submittedName>
        <fullName evidence="2">Uncharacterized protein</fullName>
    </submittedName>
</protein>
<feature type="compositionally biased region" description="Polar residues" evidence="1">
    <location>
        <begin position="385"/>
        <end position="400"/>
    </location>
</feature>
<gene>
    <name evidence="2" type="ORF">CFD26_102083</name>
</gene>
<feature type="compositionally biased region" description="Low complexity" evidence="1">
    <location>
        <begin position="37"/>
        <end position="48"/>
    </location>
</feature>
<comment type="caution">
    <text evidence="2">The sequence shown here is derived from an EMBL/GenBank/DDBJ whole genome shotgun (WGS) entry which is preliminary data.</text>
</comment>
<feature type="compositionally biased region" description="Polar residues" evidence="1">
    <location>
        <begin position="272"/>
        <end position="282"/>
    </location>
</feature>
<feature type="region of interest" description="Disordered" evidence="1">
    <location>
        <begin position="1"/>
        <end position="98"/>
    </location>
</feature>
<feature type="compositionally biased region" description="Polar residues" evidence="1">
    <location>
        <begin position="482"/>
        <end position="493"/>
    </location>
</feature>
<feature type="compositionally biased region" description="Polar residues" evidence="1">
    <location>
        <begin position="296"/>
        <end position="313"/>
    </location>
</feature>
<evidence type="ECO:0000313" key="3">
    <source>
        <dbReference type="Proteomes" id="UP000215289"/>
    </source>
</evidence>
<accession>A0A421D8D6</accession>
<keyword evidence="3" id="KW-1185">Reference proteome</keyword>
<organism evidence="2 3">
    <name type="scientific">Aspergillus turcosus</name>
    <dbReference type="NCBI Taxonomy" id="1245748"/>
    <lineage>
        <taxon>Eukaryota</taxon>
        <taxon>Fungi</taxon>
        <taxon>Dikarya</taxon>
        <taxon>Ascomycota</taxon>
        <taxon>Pezizomycotina</taxon>
        <taxon>Eurotiomycetes</taxon>
        <taxon>Eurotiomycetidae</taxon>
        <taxon>Eurotiales</taxon>
        <taxon>Aspergillaceae</taxon>
        <taxon>Aspergillus</taxon>
        <taxon>Aspergillus subgen. Fumigati</taxon>
    </lineage>
</organism>
<reference evidence="2 3" key="1">
    <citation type="submission" date="2018-08" db="EMBL/GenBank/DDBJ databases">
        <title>Draft genome sequences of two Aspergillus turcosus clinical strains isolated from bronchoalveolar lavage fluid: one azole-susceptible and the other azole-resistant.</title>
        <authorList>
            <person name="Parent-Michaud M."/>
            <person name="Dufresne P.J."/>
            <person name="Fournier E."/>
            <person name="Martineau C."/>
            <person name="Moreira S."/>
            <person name="Perkins V."/>
            <person name="De Repentigny L."/>
            <person name="Dufresne S.F."/>
        </authorList>
    </citation>
    <scope>NUCLEOTIDE SEQUENCE [LARGE SCALE GENOMIC DNA]</scope>
    <source>
        <strain evidence="2">HMR AF 1038</strain>
    </source>
</reference>